<evidence type="ECO:0000256" key="3">
    <source>
        <dbReference type="SAM" id="MobiDB-lite"/>
    </source>
</evidence>
<evidence type="ECO:0000259" key="5">
    <source>
        <dbReference type="Pfam" id="PF26580"/>
    </source>
</evidence>
<feature type="region of interest" description="Disordered" evidence="3">
    <location>
        <begin position="29"/>
        <end position="61"/>
    </location>
</feature>
<evidence type="ECO:0000256" key="2">
    <source>
        <dbReference type="ARBA" id="ARBA00093774"/>
    </source>
</evidence>
<feature type="signal peptide" evidence="4">
    <location>
        <begin position="1"/>
        <end position="20"/>
    </location>
</feature>
<sequence>MLLPTRTVRVAVAAAAAAVAVTVGLTGCSSDDDTSTKATSTSTSTAAATSSNSATSTAPGAAGATADELKATLVKFSDPAIPTDQKVVLIVNGEARRANIDQINALLATYGKLDYAVSDVVVTGDKATANVVITSPSGTAPAIPVEWQKVDGQWKLTDASGCLLLGFAQAPCVPA</sequence>
<organism evidence="6 7">
    <name type="scientific">Nocardia thailandica</name>
    <dbReference type="NCBI Taxonomy" id="257275"/>
    <lineage>
        <taxon>Bacteria</taxon>
        <taxon>Bacillati</taxon>
        <taxon>Actinomycetota</taxon>
        <taxon>Actinomycetes</taxon>
        <taxon>Mycobacteriales</taxon>
        <taxon>Nocardiaceae</taxon>
        <taxon>Nocardia</taxon>
    </lineage>
</organism>
<evidence type="ECO:0000256" key="1">
    <source>
        <dbReference type="ARBA" id="ARBA00022729"/>
    </source>
</evidence>
<dbReference type="RefSeq" id="WP_043652937.1">
    <property type="nucleotide sequence ID" value="NZ_JBIAMX010000007.1"/>
</dbReference>
<dbReference type="Proteomes" id="UP001601444">
    <property type="component" value="Unassembled WGS sequence"/>
</dbReference>
<feature type="compositionally biased region" description="Low complexity" evidence="3">
    <location>
        <begin position="36"/>
        <end position="61"/>
    </location>
</feature>
<proteinExistence type="inferred from homology"/>
<name>A0ABW6PNG3_9NOCA</name>
<reference evidence="6 7" key="1">
    <citation type="submission" date="2024-10" db="EMBL/GenBank/DDBJ databases">
        <title>The Natural Products Discovery Center: Release of the First 8490 Sequenced Strains for Exploring Actinobacteria Biosynthetic Diversity.</title>
        <authorList>
            <person name="Kalkreuter E."/>
            <person name="Kautsar S.A."/>
            <person name="Yang D."/>
            <person name="Bader C.D."/>
            <person name="Teijaro C.N."/>
            <person name="Fluegel L."/>
            <person name="Davis C.M."/>
            <person name="Simpson J.R."/>
            <person name="Lauterbach L."/>
            <person name="Steele A.D."/>
            <person name="Gui C."/>
            <person name="Meng S."/>
            <person name="Li G."/>
            <person name="Viehrig K."/>
            <person name="Ye F."/>
            <person name="Su P."/>
            <person name="Kiefer A.F."/>
            <person name="Nichols A."/>
            <person name="Cepeda A.J."/>
            <person name="Yan W."/>
            <person name="Fan B."/>
            <person name="Jiang Y."/>
            <person name="Adhikari A."/>
            <person name="Zheng C.-J."/>
            <person name="Schuster L."/>
            <person name="Cowan T.M."/>
            <person name="Smanski M.J."/>
            <person name="Chevrette M.G."/>
            <person name="De Carvalho L.P.S."/>
            <person name="Shen B."/>
        </authorList>
    </citation>
    <scope>NUCLEOTIDE SEQUENCE [LARGE SCALE GENOMIC DNA]</scope>
    <source>
        <strain evidence="6 7">NPDC004045</strain>
    </source>
</reference>
<dbReference type="EMBL" id="JBIAMX010000007">
    <property type="protein sequence ID" value="MFF0543935.1"/>
    <property type="molecule type" value="Genomic_DNA"/>
</dbReference>
<gene>
    <name evidence="6" type="ORF">ACFYTF_13975</name>
</gene>
<comment type="similarity">
    <text evidence="2">Belongs to the MTB12 family.</text>
</comment>
<dbReference type="InterPro" id="IPR058644">
    <property type="entry name" value="Mtb12-like_C"/>
</dbReference>
<protein>
    <recommendedName>
        <fullName evidence="5">Low molecular weight antigen MTB12-like C-terminal domain-containing protein</fullName>
    </recommendedName>
</protein>
<evidence type="ECO:0000313" key="6">
    <source>
        <dbReference type="EMBL" id="MFF0543935.1"/>
    </source>
</evidence>
<evidence type="ECO:0000313" key="7">
    <source>
        <dbReference type="Proteomes" id="UP001601444"/>
    </source>
</evidence>
<evidence type="ECO:0000256" key="4">
    <source>
        <dbReference type="SAM" id="SignalP"/>
    </source>
</evidence>
<accession>A0ABW6PNG3</accession>
<comment type="caution">
    <text evidence="6">The sequence shown here is derived from an EMBL/GenBank/DDBJ whole genome shotgun (WGS) entry which is preliminary data.</text>
</comment>
<keyword evidence="1 4" id="KW-0732">Signal</keyword>
<feature type="chain" id="PRO_5046834364" description="Low molecular weight antigen MTB12-like C-terminal domain-containing protein" evidence="4">
    <location>
        <begin position="21"/>
        <end position="175"/>
    </location>
</feature>
<dbReference type="Pfam" id="PF26580">
    <property type="entry name" value="Mtb12_C"/>
    <property type="match status" value="1"/>
</dbReference>
<dbReference type="PROSITE" id="PS51257">
    <property type="entry name" value="PROKAR_LIPOPROTEIN"/>
    <property type="match status" value="1"/>
</dbReference>
<feature type="domain" description="Low molecular weight antigen MTB12-like C-terminal" evidence="5">
    <location>
        <begin position="64"/>
        <end position="172"/>
    </location>
</feature>
<keyword evidence="7" id="KW-1185">Reference proteome</keyword>